<comment type="caution">
    <text evidence="1">The sequence shown here is derived from an EMBL/GenBank/DDBJ whole genome shotgun (WGS) entry which is preliminary data.</text>
</comment>
<dbReference type="Proteomes" id="UP000183039">
    <property type="component" value="Unassembled WGS sequence"/>
</dbReference>
<evidence type="ECO:0000313" key="1">
    <source>
        <dbReference type="EMBL" id="OJG92714.1"/>
    </source>
</evidence>
<accession>A0AA91GKB7</accession>
<organism evidence="1 2">
    <name type="scientific">Enterococcus silesiacus</name>
    <dbReference type="NCBI Taxonomy" id="332949"/>
    <lineage>
        <taxon>Bacteria</taxon>
        <taxon>Bacillati</taxon>
        <taxon>Bacillota</taxon>
        <taxon>Bacilli</taxon>
        <taxon>Lactobacillales</taxon>
        <taxon>Enterococcaceae</taxon>
        <taxon>Enterococcus</taxon>
    </lineage>
</organism>
<dbReference type="AlphaFoldDB" id="A0AA91GKB7"/>
<proteinExistence type="predicted"/>
<gene>
    <name evidence="1" type="ORF">RV15_GL002659</name>
</gene>
<evidence type="ECO:0000313" key="2">
    <source>
        <dbReference type="Proteomes" id="UP000183039"/>
    </source>
</evidence>
<name>A0AA91GKB7_9ENTE</name>
<dbReference type="EMBL" id="JXLC01000004">
    <property type="protein sequence ID" value="OJG92714.1"/>
    <property type="molecule type" value="Genomic_DNA"/>
</dbReference>
<sequence length="38" mass="4292">MLLALLATCLGSVRCLYKASNAWLLPGFEVPIYFYIQI</sequence>
<reference evidence="1 2" key="1">
    <citation type="submission" date="2014-12" db="EMBL/GenBank/DDBJ databases">
        <title>Draft genome sequences of 29 type strains of Enterococci.</title>
        <authorList>
            <person name="Zhong Z."/>
            <person name="Sun Z."/>
            <person name="Liu W."/>
            <person name="Zhang W."/>
            <person name="Zhang H."/>
        </authorList>
    </citation>
    <scope>NUCLEOTIDE SEQUENCE [LARGE SCALE GENOMIC DNA]</scope>
    <source>
        <strain evidence="1 2">DSM 22801</strain>
    </source>
</reference>
<protein>
    <submittedName>
        <fullName evidence="1">Uncharacterized protein</fullName>
    </submittedName>
</protein>